<accession>A0A8J3M4J5</accession>
<dbReference type="InterPro" id="IPR050809">
    <property type="entry name" value="UgpAE/MalFG_permease"/>
</dbReference>
<keyword evidence="3" id="KW-1003">Cell membrane</keyword>
<evidence type="ECO:0000256" key="1">
    <source>
        <dbReference type="ARBA" id="ARBA00004651"/>
    </source>
</evidence>
<reference evidence="10 11" key="1">
    <citation type="submission" date="2021-01" db="EMBL/GenBank/DDBJ databases">
        <title>Whole genome shotgun sequence of Planotetraspora kaengkrachanensis NBRC 104272.</title>
        <authorList>
            <person name="Komaki H."/>
            <person name="Tamura T."/>
        </authorList>
    </citation>
    <scope>NUCLEOTIDE SEQUENCE [LARGE SCALE GENOMIC DNA]</scope>
    <source>
        <strain evidence="10 11">NBRC 104272</strain>
    </source>
</reference>
<comment type="caution">
    <text evidence="10">The sequence shown here is derived from an EMBL/GenBank/DDBJ whole genome shotgun (WGS) entry which is preliminary data.</text>
</comment>
<feature type="region of interest" description="Disordered" evidence="8">
    <location>
        <begin position="1"/>
        <end position="62"/>
    </location>
</feature>
<keyword evidence="5 7" id="KW-1133">Transmembrane helix</keyword>
<dbReference type="Proteomes" id="UP000630097">
    <property type="component" value="Unassembled WGS sequence"/>
</dbReference>
<dbReference type="GO" id="GO:0055085">
    <property type="term" value="P:transmembrane transport"/>
    <property type="evidence" value="ECO:0007669"/>
    <property type="project" value="InterPro"/>
</dbReference>
<evidence type="ECO:0000256" key="5">
    <source>
        <dbReference type="ARBA" id="ARBA00022989"/>
    </source>
</evidence>
<dbReference type="CDD" id="cd06261">
    <property type="entry name" value="TM_PBP2"/>
    <property type="match status" value="1"/>
</dbReference>
<proteinExistence type="inferred from homology"/>
<dbReference type="AlphaFoldDB" id="A0A8J3M4J5"/>
<keyword evidence="4 7" id="KW-0812">Transmembrane</keyword>
<dbReference type="SUPFAM" id="SSF161098">
    <property type="entry name" value="MetI-like"/>
    <property type="match status" value="1"/>
</dbReference>
<evidence type="ECO:0000256" key="7">
    <source>
        <dbReference type="RuleBase" id="RU363032"/>
    </source>
</evidence>
<dbReference type="PANTHER" id="PTHR43227">
    <property type="entry name" value="BLL4140 PROTEIN"/>
    <property type="match status" value="1"/>
</dbReference>
<evidence type="ECO:0000313" key="11">
    <source>
        <dbReference type="Proteomes" id="UP000630097"/>
    </source>
</evidence>
<dbReference type="PANTHER" id="PTHR43227:SF8">
    <property type="entry name" value="DIACETYLCHITOBIOSE UPTAKE SYSTEM PERMEASE PROTEIN DASB"/>
    <property type="match status" value="1"/>
</dbReference>
<feature type="compositionally biased region" description="Polar residues" evidence="8">
    <location>
        <begin position="1"/>
        <end position="11"/>
    </location>
</feature>
<dbReference type="InterPro" id="IPR000515">
    <property type="entry name" value="MetI-like"/>
</dbReference>
<keyword evidence="6 7" id="KW-0472">Membrane</keyword>
<feature type="transmembrane region" description="Helical" evidence="7">
    <location>
        <begin position="67"/>
        <end position="89"/>
    </location>
</feature>
<comment type="subcellular location">
    <subcellularLocation>
        <location evidence="1 7">Cell membrane</location>
        <topology evidence="1 7">Multi-pass membrane protein</topology>
    </subcellularLocation>
</comment>
<evidence type="ECO:0000256" key="2">
    <source>
        <dbReference type="ARBA" id="ARBA00022448"/>
    </source>
</evidence>
<organism evidence="10 11">
    <name type="scientific">Planotetraspora kaengkrachanensis</name>
    <dbReference type="NCBI Taxonomy" id="575193"/>
    <lineage>
        <taxon>Bacteria</taxon>
        <taxon>Bacillati</taxon>
        <taxon>Actinomycetota</taxon>
        <taxon>Actinomycetes</taxon>
        <taxon>Streptosporangiales</taxon>
        <taxon>Streptosporangiaceae</taxon>
        <taxon>Planotetraspora</taxon>
    </lineage>
</organism>
<keyword evidence="11" id="KW-1185">Reference proteome</keyword>
<evidence type="ECO:0000259" key="9">
    <source>
        <dbReference type="PROSITE" id="PS50928"/>
    </source>
</evidence>
<keyword evidence="2 7" id="KW-0813">Transport</keyword>
<name>A0A8J3M4J5_9ACTN</name>
<dbReference type="EMBL" id="BONV01000008">
    <property type="protein sequence ID" value="GIG79329.1"/>
    <property type="molecule type" value="Genomic_DNA"/>
</dbReference>
<sequence>MASEAPQTSGELASAGISAPPGRRRPGAGEPSPPGPEGSGGPRRTPAARPSGANPRRRDSGRGAARTIAAAWPYLLVLPTVVGTAYLLFYPLLRSVVISFQHFRTGELIRGGAAFVGLENYQDVLGSAEFWTVVRRTLVWTAVNVVLIMVISTFTALMIARLGRRMRLAVMSGLVLTWATPVLAATTVFQWLFQSRLGVVNWALVSLGFDSFDGFSWFANGQATFAIMVLLIVWQSVPFAALTLYAGLTTIPAELYESARIDGAGTWQVFRGVTFPMLRPLFGLITSLEVIWVFKCFAQIWAITQGGPDDATTTLPVYAFQVAQSLHKYDLGSAISTLTVLILLVVLVAHLRRMYKHEGEGL</sequence>
<dbReference type="Pfam" id="PF00528">
    <property type="entry name" value="BPD_transp_1"/>
    <property type="match status" value="1"/>
</dbReference>
<dbReference type="PROSITE" id="PS50928">
    <property type="entry name" value="ABC_TM1"/>
    <property type="match status" value="1"/>
</dbReference>
<dbReference type="RefSeq" id="WP_239114921.1">
    <property type="nucleotide sequence ID" value="NZ_BAABHH010000010.1"/>
</dbReference>
<evidence type="ECO:0000256" key="6">
    <source>
        <dbReference type="ARBA" id="ARBA00023136"/>
    </source>
</evidence>
<feature type="transmembrane region" description="Helical" evidence="7">
    <location>
        <begin position="225"/>
        <end position="248"/>
    </location>
</feature>
<evidence type="ECO:0000256" key="3">
    <source>
        <dbReference type="ARBA" id="ARBA00022475"/>
    </source>
</evidence>
<dbReference type="GO" id="GO:0005886">
    <property type="term" value="C:plasma membrane"/>
    <property type="evidence" value="ECO:0007669"/>
    <property type="project" value="UniProtKB-SubCell"/>
</dbReference>
<feature type="domain" description="ABC transmembrane type-1" evidence="9">
    <location>
        <begin position="134"/>
        <end position="352"/>
    </location>
</feature>
<gene>
    <name evidence="10" type="ORF">Pka01_24560</name>
</gene>
<evidence type="ECO:0000313" key="10">
    <source>
        <dbReference type="EMBL" id="GIG79329.1"/>
    </source>
</evidence>
<feature type="transmembrane region" description="Helical" evidence="7">
    <location>
        <begin position="172"/>
        <end position="193"/>
    </location>
</feature>
<feature type="transmembrane region" description="Helical" evidence="7">
    <location>
        <begin position="331"/>
        <end position="351"/>
    </location>
</feature>
<dbReference type="Gene3D" id="1.10.3720.10">
    <property type="entry name" value="MetI-like"/>
    <property type="match status" value="1"/>
</dbReference>
<comment type="similarity">
    <text evidence="7">Belongs to the binding-protein-dependent transport system permease family.</text>
</comment>
<feature type="transmembrane region" description="Helical" evidence="7">
    <location>
        <begin position="138"/>
        <end position="160"/>
    </location>
</feature>
<protein>
    <submittedName>
        <fullName evidence="10">Sugar ABC transporter permease</fullName>
    </submittedName>
</protein>
<evidence type="ECO:0000256" key="8">
    <source>
        <dbReference type="SAM" id="MobiDB-lite"/>
    </source>
</evidence>
<dbReference type="InterPro" id="IPR035906">
    <property type="entry name" value="MetI-like_sf"/>
</dbReference>
<evidence type="ECO:0000256" key="4">
    <source>
        <dbReference type="ARBA" id="ARBA00022692"/>
    </source>
</evidence>